<organism evidence="1 2">
    <name type="scientific">Desulfotignum balticum</name>
    <dbReference type="NCBI Taxonomy" id="115781"/>
    <lineage>
        <taxon>Bacteria</taxon>
        <taxon>Pseudomonadati</taxon>
        <taxon>Thermodesulfobacteriota</taxon>
        <taxon>Desulfobacteria</taxon>
        <taxon>Desulfobacterales</taxon>
        <taxon>Desulfobacteraceae</taxon>
        <taxon>Desulfotignum</taxon>
    </lineage>
</organism>
<evidence type="ECO:0000313" key="2">
    <source>
        <dbReference type="Proteomes" id="UP000706172"/>
    </source>
</evidence>
<comment type="caution">
    <text evidence="1">The sequence shown here is derived from an EMBL/GenBank/DDBJ whole genome shotgun (WGS) entry which is preliminary data.</text>
</comment>
<accession>A0A931GE70</accession>
<dbReference type="Proteomes" id="UP000706172">
    <property type="component" value="Unassembled WGS sequence"/>
</dbReference>
<dbReference type="EMBL" id="JACCQK010000447">
    <property type="protein sequence ID" value="MBG0779792.1"/>
    <property type="molecule type" value="Genomic_DNA"/>
</dbReference>
<gene>
    <name evidence="1" type="ORF">H0S81_07680</name>
</gene>
<protein>
    <submittedName>
        <fullName evidence="1">Uncharacterized protein</fullName>
    </submittedName>
</protein>
<proteinExistence type="predicted"/>
<evidence type="ECO:0000313" key="1">
    <source>
        <dbReference type="EMBL" id="MBG0779792.1"/>
    </source>
</evidence>
<name>A0A931GE70_9BACT</name>
<reference evidence="1" key="1">
    <citation type="submission" date="2020-07" db="EMBL/GenBank/DDBJ databases">
        <title>Severe corrosion of carbon steel in oil field produced water can be linked to methanogenic archaea containing a special type of NiFe hydrogenase.</title>
        <authorList>
            <person name="Lahme S."/>
            <person name="Mand J."/>
            <person name="Longwell J."/>
            <person name="Smith R."/>
            <person name="Enning D."/>
        </authorList>
    </citation>
    <scope>NUCLEOTIDE SEQUENCE</scope>
    <source>
        <strain evidence="1">MIC098Bin6</strain>
    </source>
</reference>
<feature type="non-terminal residue" evidence="1">
    <location>
        <position position="81"/>
    </location>
</feature>
<sequence>METTIDSKFTKNTEAIISQFGFKDLKSFIKTQALLMLMAKIDKFEAENKQYEAKYQISFHDFKKQMDDMRETEDFEKEEDY</sequence>
<dbReference type="AlphaFoldDB" id="A0A931GE70"/>